<organism evidence="1">
    <name type="scientific">Arundo donax</name>
    <name type="common">Giant reed</name>
    <name type="synonym">Donax arundinaceus</name>
    <dbReference type="NCBI Taxonomy" id="35708"/>
    <lineage>
        <taxon>Eukaryota</taxon>
        <taxon>Viridiplantae</taxon>
        <taxon>Streptophyta</taxon>
        <taxon>Embryophyta</taxon>
        <taxon>Tracheophyta</taxon>
        <taxon>Spermatophyta</taxon>
        <taxon>Magnoliopsida</taxon>
        <taxon>Liliopsida</taxon>
        <taxon>Poales</taxon>
        <taxon>Poaceae</taxon>
        <taxon>PACMAD clade</taxon>
        <taxon>Arundinoideae</taxon>
        <taxon>Arundineae</taxon>
        <taxon>Arundo</taxon>
    </lineage>
</organism>
<reference evidence="1" key="2">
    <citation type="journal article" date="2015" name="Data Brief">
        <title>Shoot transcriptome of the giant reed, Arundo donax.</title>
        <authorList>
            <person name="Barrero R.A."/>
            <person name="Guerrero F.D."/>
            <person name="Moolhuijzen P."/>
            <person name="Goolsby J.A."/>
            <person name="Tidwell J."/>
            <person name="Bellgard S.E."/>
            <person name="Bellgard M.I."/>
        </authorList>
    </citation>
    <scope>NUCLEOTIDE SEQUENCE</scope>
    <source>
        <tissue evidence="1">Shoot tissue taken approximately 20 cm above the soil surface</tissue>
    </source>
</reference>
<sequence length="134" mass="15220">MVSVQSICTVTMTDMIFSGENVKWLKTDVYRTCVMSTSEVVCGIFLVGDELLGMEELAVWPVLHLVNDSRLQVDKQGPWNVLPRTGFTEECVECIPRNPKRGITASQRAKTENLDTVNRSAMHVNRWQITWHPP</sequence>
<evidence type="ECO:0000313" key="1">
    <source>
        <dbReference type="EMBL" id="JAD82281.1"/>
    </source>
</evidence>
<dbReference type="AlphaFoldDB" id="A0A0A9D375"/>
<protein>
    <submittedName>
        <fullName evidence="1">Tua6</fullName>
    </submittedName>
</protein>
<proteinExistence type="predicted"/>
<reference evidence="1" key="1">
    <citation type="submission" date="2014-09" db="EMBL/GenBank/DDBJ databases">
        <authorList>
            <person name="Magalhaes I.L.F."/>
            <person name="Oliveira U."/>
            <person name="Santos F.R."/>
            <person name="Vidigal T.H.D.A."/>
            <person name="Brescovit A.D."/>
            <person name="Santos A.J."/>
        </authorList>
    </citation>
    <scope>NUCLEOTIDE SEQUENCE</scope>
    <source>
        <tissue evidence="1">Shoot tissue taken approximately 20 cm above the soil surface</tissue>
    </source>
</reference>
<accession>A0A0A9D375</accession>
<dbReference type="EMBL" id="GBRH01215614">
    <property type="protein sequence ID" value="JAD82281.1"/>
    <property type="molecule type" value="Transcribed_RNA"/>
</dbReference>
<name>A0A0A9D375_ARUDO</name>